<dbReference type="EMBL" id="BRVO01000001">
    <property type="protein sequence ID" value="GLB48476.1"/>
    <property type="molecule type" value="Genomic_DNA"/>
</dbReference>
<comment type="caution">
    <text evidence="4">The sequence shown here is derived from an EMBL/GenBank/DDBJ whole genome shotgun (WGS) entry which is preliminary data.</text>
</comment>
<dbReference type="InterPro" id="IPR032185">
    <property type="entry name" value="DUF5017"/>
</dbReference>
<feature type="domain" description="DUF5017" evidence="2">
    <location>
        <begin position="369"/>
        <end position="464"/>
    </location>
</feature>
<keyword evidence="5" id="KW-1185">Reference proteome</keyword>
<evidence type="ECO:0008006" key="6">
    <source>
        <dbReference type="Google" id="ProtNLM"/>
    </source>
</evidence>
<dbReference type="NCBIfam" id="NF038128">
    <property type="entry name" value="choice_anch_J"/>
    <property type="match status" value="2"/>
</dbReference>
<sequence>MMKATKFLKVLLSAVVVAMTIAACTQDGDYDSPNISLHEPDVDVNTNISTVKTMDNGGVYDFTTAVNDAINETYVLEGYVISNDEAGNYYKTVVIQDSPENPTAGIQIDIDDAALYDYYKPGQKVYIYLYGATDENGNLLPALGMENQNGALHIGYIDGNSVARIPATEYLYYIKRSTEVAEIVPTVVSLSDLSEDHINTLVQLDNMQLSGAEVGSPYANADDTYTVNRNLVSCEDQSTIILRNSGYSSFKSQLFPTGSGSIVAVYSVYNSDSQLFIRDTDDVSFDNARCPSGFYNPADAFTMDFFEDYEGETAGYDEFVNMEGWANISAVDGSTLYEVRSFSGNNYAQISAYNSGENTVDSWLVTPGVIVDGSATAPVLNFDTKDGYYTGAALTVYISTDFNGDLTSTTWTEITSDVTLSANNTSSYGANFINSGDYDLSAYAGQTIYVGFRYVGGNSGVTSTYQIDNVFIGESTSGGGTGGGGGTGAVFSDDFASGTLANWTAYSVAGAQAWYYTTYGNPNDSAAMSGYDSNSSSNVANEDWLISNAIDLTGFTSATFSFDNVRRYAGNAIEVYMSTDYAGGNPNTSGTWTQLSANLDTDTTSFNTWVNSGDIDVSAAAGGTLYVAFKYTSTTSASTTIEIDNVVVNAQ</sequence>
<gene>
    <name evidence="4" type="ORF">Y10_08440</name>
</gene>
<feature type="chain" id="PRO_5046777124" description="DUF5017 domain-containing protein" evidence="1">
    <location>
        <begin position="23"/>
        <end position="651"/>
    </location>
</feature>
<evidence type="ECO:0000313" key="4">
    <source>
        <dbReference type="EMBL" id="GLB48476.1"/>
    </source>
</evidence>
<dbReference type="Pfam" id="PF16409">
    <property type="entry name" value="DUF5017"/>
    <property type="match status" value="1"/>
</dbReference>
<evidence type="ECO:0000313" key="5">
    <source>
        <dbReference type="Proteomes" id="UP001143543"/>
    </source>
</evidence>
<evidence type="ECO:0000259" key="2">
    <source>
        <dbReference type="Pfam" id="PF16409"/>
    </source>
</evidence>
<evidence type="ECO:0000256" key="1">
    <source>
        <dbReference type="SAM" id="SignalP"/>
    </source>
</evidence>
<organism evidence="4 5">
    <name type="scientific">Neptunitalea lumnitzerae</name>
    <dbReference type="NCBI Taxonomy" id="2965509"/>
    <lineage>
        <taxon>Bacteria</taxon>
        <taxon>Pseudomonadati</taxon>
        <taxon>Bacteroidota</taxon>
        <taxon>Flavobacteriia</taxon>
        <taxon>Flavobacteriales</taxon>
        <taxon>Flavobacteriaceae</taxon>
        <taxon>Neptunitalea</taxon>
    </lineage>
</organism>
<keyword evidence="1" id="KW-0732">Signal</keyword>
<dbReference type="Gene3D" id="2.60.120.200">
    <property type="match status" value="2"/>
</dbReference>
<feature type="domain" description="DUF5689" evidence="3">
    <location>
        <begin position="45"/>
        <end position="283"/>
    </location>
</feature>
<dbReference type="Proteomes" id="UP001143543">
    <property type="component" value="Unassembled WGS sequence"/>
</dbReference>
<accession>A0ABQ5MGP3</accession>
<evidence type="ECO:0000259" key="3">
    <source>
        <dbReference type="Pfam" id="PF18942"/>
    </source>
</evidence>
<proteinExistence type="predicted"/>
<reference evidence="4" key="1">
    <citation type="submission" date="2022-07" db="EMBL/GenBank/DDBJ databases">
        <title>Taxonomy of Novel Oxalotrophic and Methylotrophic Bacteria.</title>
        <authorList>
            <person name="Sahin N."/>
            <person name="Tani A."/>
        </authorList>
    </citation>
    <scope>NUCLEOTIDE SEQUENCE</scope>
    <source>
        <strain evidence="4">Y10</strain>
    </source>
</reference>
<dbReference type="PROSITE" id="PS51257">
    <property type="entry name" value="PROKAR_LIPOPROTEIN"/>
    <property type="match status" value="1"/>
</dbReference>
<dbReference type="Pfam" id="PF18942">
    <property type="entry name" value="DUF5689"/>
    <property type="match status" value="1"/>
</dbReference>
<name>A0ABQ5MGP3_9FLAO</name>
<protein>
    <recommendedName>
        <fullName evidence="6">DUF5017 domain-containing protein</fullName>
    </recommendedName>
</protein>
<dbReference type="RefSeq" id="WP_281764113.1">
    <property type="nucleotide sequence ID" value="NZ_BRVO01000001.1"/>
</dbReference>
<dbReference type="InterPro" id="IPR043744">
    <property type="entry name" value="DUF5689"/>
</dbReference>
<feature type="signal peptide" evidence="1">
    <location>
        <begin position="1"/>
        <end position="22"/>
    </location>
</feature>